<dbReference type="Pfam" id="PF05016">
    <property type="entry name" value="ParE_toxin"/>
    <property type="match status" value="1"/>
</dbReference>
<proteinExistence type="inferred from homology"/>
<comment type="similarity">
    <text evidence="1">Belongs to the RelE toxin family.</text>
</comment>
<name>D6SR01_9BACT</name>
<organism evidence="3 4">
    <name type="scientific">Desulfonatronospira thiodismutans ASO3-1</name>
    <dbReference type="NCBI Taxonomy" id="555779"/>
    <lineage>
        <taxon>Bacteria</taxon>
        <taxon>Pseudomonadati</taxon>
        <taxon>Thermodesulfobacteriota</taxon>
        <taxon>Desulfovibrionia</taxon>
        <taxon>Desulfovibrionales</taxon>
        <taxon>Desulfonatronovibrionaceae</taxon>
        <taxon>Desulfonatronospira</taxon>
    </lineage>
</organism>
<gene>
    <name evidence="3" type="ORF">Dthio_PD2575</name>
</gene>
<sequence>MIWRVEFDDRARKELRRLDRQAQANILRYLRDRICTPEDPRRFGDPLRKNMSGFWKYRTGPYRIICDIQECVVTVRIVRIGHRKNIYTT</sequence>
<dbReference type="EMBL" id="ACJN02000002">
    <property type="protein sequence ID" value="EFI35177.1"/>
    <property type="molecule type" value="Genomic_DNA"/>
</dbReference>
<dbReference type="InterPro" id="IPR007712">
    <property type="entry name" value="RelE/ParE_toxin"/>
</dbReference>
<dbReference type="NCBIfam" id="TIGR02385">
    <property type="entry name" value="RelE_StbE"/>
    <property type="match status" value="1"/>
</dbReference>
<comment type="caution">
    <text evidence="3">The sequence shown here is derived from an EMBL/GenBank/DDBJ whole genome shotgun (WGS) entry which is preliminary data.</text>
</comment>
<protein>
    <submittedName>
        <fullName evidence="3">Addiction module toxin, RelE/StbE family</fullName>
    </submittedName>
</protein>
<dbReference type="SUPFAM" id="SSF143011">
    <property type="entry name" value="RelE-like"/>
    <property type="match status" value="1"/>
</dbReference>
<dbReference type="AlphaFoldDB" id="D6SR01"/>
<evidence type="ECO:0000313" key="4">
    <source>
        <dbReference type="Proteomes" id="UP000005496"/>
    </source>
</evidence>
<dbReference type="PANTHER" id="PTHR35601">
    <property type="entry name" value="TOXIN RELE"/>
    <property type="match status" value="1"/>
</dbReference>
<evidence type="ECO:0000313" key="3">
    <source>
        <dbReference type="EMBL" id="EFI35177.1"/>
    </source>
</evidence>
<dbReference type="PANTHER" id="PTHR35601:SF1">
    <property type="entry name" value="TOXIN RELE"/>
    <property type="match status" value="1"/>
</dbReference>
<evidence type="ECO:0000256" key="2">
    <source>
        <dbReference type="ARBA" id="ARBA00022649"/>
    </source>
</evidence>
<dbReference type="Gene3D" id="3.30.2310.20">
    <property type="entry name" value="RelE-like"/>
    <property type="match status" value="1"/>
</dbReference>
<keyword evidence="4" id="KW-1185">Reference proteome</keyword>
<dbReference type="OrthoDB" id="9797723at2"/>
<keyword evidence="2" id="KW-1277">Toxin-antitoxin system</keyword>
<evidence type="ECO:0000256" key="1">
    <source>
        <dbReference type="ARBA" id="ARBA00006226"/>
    </source>
</evidence>
<accession>D6SR01</accession>
<dbReference type="eggNOG" id="COG2026">
    <property type="taxonomic scope" value="Bacteria"/>
</dbReference>
<dbReference type="RefSeq" id="WP_008870491.1">
    <property type="nucleotide sequence ID" value="NZ_ACJN02000002.1"/>
</dbReference>
<dbReference type="Proteomes" id="UP000005496">
    <property type="component" value="Unassembled WGS sequence"/>
</dbReference>
<dbReference type="InterPro" id="IPR035093">
    <property type="entry name" value="RelE/ParE_toxin_dom_sf"/>
</dbReference>
<reference evidence="3" key="1">
    <citation type="submission" date="2010-05" db="EMBL/GenBank/DDBJ databases">
        <title>The draft genome of Desulfonatronospira thiodismutans ASO3-1.</title>
        <authorList>
            <consortium name="US DOE Joint Genome Institute (JGI-PGF)"/>
            <person name="Lucas S."/>
            <person name="Copeland A."/>
            <person name="Lapidus A."/>
            <person name="Cheng J.-F."/>
            <person name="Bruce D."/>
            <person name="Goodwin L."/>
            <person name="Pitluck S."/>
            <person name="Chertkov O."/>
            <person name="Brettin T."/>
            <person name="Detter J.C."/>
            <person name="Han C."/>
            <person name="Land M.L."/>
            <person name="Hauser L."/>
            <person name="Kyrpides N."/>
            <person name="Mikhailova N."/>
            <person name="Muyzer G."/>
            <person name="Woyke T."/>
        </authorList>
    </citation>
    <scope>NUCLEOTIDE SEQUENCE [LARGE SCALE GENOMIC DNA]</scope>
    <source>
        <strain evidence="3">ASO3-1</strain>
    </source>
</reference>